<dbReference type="EMBL" id="LN890978">
    <property type="protein sequence ID" value="CUS13124.1"/>
    <property type="molecule type" value="Genomic_DNA"/>
</dbReference>
<dbReference type="GO" id="GO:0003677">
    <property type="term" value="F:DNA binding"/>
    <property type="evidence" value="ECO:0007669"/>
    <property type="project" value="UniProtKB-KW"/>
</dbReference>
<feature type="region of interest" description="Disordered" evidence="6">
    <location>
        <begin position="635"/>
        <end position="841"/>
    </location>
</feature>
<dbReference type="InterPro" id="IPR007309">
    <property type="entry name" value="TFIIIC_Bblock-bd"/>
</dbReference>
<evidence type="ECO:0000259" key="7">
    <source>
        <dbReference type="Pfam" id="PF04182"/>
    </source>
</evidence>
<evidence type="ECO:0000259" key="9">
    <source>
        <dbReference type="Pfam" id="PF24538"/>
    </source>
</evidence>
<dbReference type="InterPro" id="IPR044210">
    <property type="entry name" value="Tfc3-like"/>
</dbReference>
<keyword evidence="2" id="KW-0597">Phosphoprotein</keyword>
<keyword evidence="5" id="KW-0539">Nucleus</keyword>
<evidence type="ECO:0000256" key="1">
    <source>
        <dbReference type="ARBA" id="ARBA00004123"/>
    </source>
</evidence>
<feature type="region of interest" description="Disordered" evidence="6">
    <location>
        <begin position="1249"/>
        <end position="1280"/>
    </location>
</feature>
<comment type="subcellular location">
    <subcellularLocation>
        <location evidence="1">Nucleus</location>
    </subcellularLocation>
</comment>
<name>A0A292Q134_9PEZI</name>
<organism evidence="10 11">
    <name type="scientific">Tuber aestivum</name>
    <name type="common">summer truffle</name>
    <dbReference type="NCBI Taxonomy" id="59557"/>
    <lineage>
        <taxon>Eukaryota</taxon>
        <taxon>Fungi</taxon>
        <taxon>Dikarya</taxon>
        <taxon>Ascomycota</taxon>
        <taxon>Pezizomycotina</taxon>
        <taxon>Pezizomycetes</taxon>
        <taxon>Pezizales</taxon>
        <taxon>Tuberaceae</taxon>
        <taxon>Tuber</taxon>
    </lineage>
</organism>
<dbReference type="Pfam" id="PF20222">
    <property type="entry name" value="DUF6581"/>
    <property type="match status" value="1"/>
</dbReference>
<gene>
    <name evidence="10" type="ORF">GSTUAT00002804001</name>
</gene>
<feature type="region of interest" description="Disordered" evidence="6">
    <location>
        <begin position="1687"/>
        <end position="1706"/>
    </location>
</feature>
<evidence type="ECO:0000256" key="5">
    <source>
        <dbReference type="ARBA" id="ARBA00023242"/>
    </source>
</evidence>
<feature type="compositionally biased region" description="Basic residues" evidence="6">
    <location>
        <begin position="1259"/>
        <end position="1270"/>
    </location>
</feature>
<feature type="compositionally biased region" description="Basic and acidic residues" evidence="6">
    <location>
        <begin position="672"/>
        <end position="681"/>
    </location>
</feature>
<dbReference type="PANTHER" id="PTHR15180:SF1">
    <property type="entry name" value="GENERAL TRANSCRIPTION FACTOR 3C POLYPEPTIDE 1"/>
    <property type="match status" value="1"/>
</dbReference>
<accession>A0A292Q134</accession>
<dbReference type="Proteomes" id="UP001412239">
    <property type="component" value="Unassembled WGS sequence"/>
</dbReference>
<evidence type="ECO:0000313" key="10">
    <source>
        <dbReference type="EMBL" id="CUS13124.1"/>
    </source>
</evidence>
<dbReference type="PANTHER" id="PTHR15180">
    <property type="entry name" value="GENERAL TRANSCRIPTION FACTOR 3C POLYPEPTIDE 1"/>
    <property type="match status" value="1"/>
</dbReference>
<dbReference type="Pfam" id="PF24538">
    <property type="entry name" value="DUF7599"/>
    <property type="match status" value="1"/>
</dbReference>
<feature type="domain" description="Transcription factor tau subunit sfc3/Tfc3 C-terminal" evidence="8">
    <location>
        <begin position="1339"/>
        <end position="1753"/>
    </location>
</feature>
<feature type="compositionally biased region" description="Basic and acidic residues" evidence="6">
    <location>
        <begin position="712"/>
        <end position="726"/>
    </location>
</feature>
<keyword evidence="3" id="KW-0238">DNA-binding</keyword>
<dbReference type="Pfam" id="PF04182">
    <property type="entry name" value="B-block_TFIIIC"/>
    <property type="match status" value="1"/>
</dbReference>
<evidence type="ECO:0000256" key="6">
    <source>
        <dbReference type="SAM" id="MobiDB-lite"/>
    </source>
</evidence>
<evidence type="ECO:0000256" key="4">
    <source>
        <dbReference type="ARBA" id="ARBA00023163"/>
    </source>
</evidence>
<dbReference type="GO" id="GO:0005634">
    <property type="term" value="C:nucleus"/>
    <property type="evidence" value="ECO:0007669"/>
    <property type="project" value="UniProtKB-SubCell"/>
</dbReference>
<dbReference type="InterPro" id="IPR046488">
    <property type="entry name" value="Sfc3/Tfc3_C"/>
</dbReference>
<dbReference type="GO" id="GO:0000127">
    <property type="term" value="C:transcription factor TFIIIC complex"/>
    <property type="evidence" value="ECO:0007669"/>
    <property type="project" value="InterPro"/>
</dbReference>
<feature type="domain" description="B-block binding subunit of TFIIIC" evidence="7">
    <location>
        <begin position="183"/>
        <end position="250"/>
    </location>
</feature>
<evidence type="ECO:0000256" key="2">
    <source>
        <dbReference type="ARBA" id="ARBA00022553"/>
    </source>
</evidence>
<feature type="region of interest" description="Disordered" evidence="6">
    <location>
        <begin position="406"/>
        <end position="431"/>
    </location>
</feature>
<evidence type="ECO:0000313" key="11">
    <source>
        <dbReference type="Proteomes" id="UP001412239"/>
    </source>
</evidence>
<evidence type="ECO:0000259" key="8">
    <source>
        <dbReference type="Pfam" id="PF20222"/>
    </source>
</evidence>
<feature type="compositionally biased region" description="Basic and acidic residues" evidence="6">
    <location>
        <begin position="1271"/>
        <end position="1280"/>
    </location>
</feature>
<protein>
    <submittedName>
        <fullName evidence="10">Uncharacterized protein</fullName>
    </submittedName>
</protein>
<proteinExistence type="predicted"/>
<feature type="region of interest" description="Disordered" evidence="6">
    <location>
        <begin position="56"/>
        <end position="84"/>
    </location>
</feature>
<feature type="compositionally biased region" description="Basic residues" evidence="6">
    <location>
        <begin position="756"/>
        <end position="775"/>
    </location>
</feature>
<keyword evidence="4" id="KW-0804">Transcription</keyword>
<dbReference type="GO" id="GO:0006384">
    <property type="term" value="P:transcription initiation at RNA polymerase III promoter"/>
    <property type="evidence" value="ECO:0007669"/>
    <property type="project" value="InterPro"/>
</dbReference>
<feature type="compositionally biased region" description="Acidic residues" evidence="6">
    <location>
        <begin position="406"/>
        <end position="418"/>
    </location>
</feature>
<dbReference type="InterPro" id="IPR056020">
    <property type="entry name" value="DUF7599"/>
</dbReference>
<feature type="domain" description="DUF7599" evidence="9">
    <location>
        <begin position="293"/>
        <end position="388"/>
    </location>
</feature>
<keyword evidence="11" id="KW-1185">Reference proteome</keyword>
<reference evidence="10" key="1">
    <citation type="submission" date="2015-10" db="EMBL/GenBank/DDBJ databases">
        <authorList>
            <person name="Regsiter A."/>
            <person name="william w."/>
        </authorList>
    </citation>
    <scope>NUCLEOTIDE SEQUENCE</scope>
    <source>
        <strain evidence="10">Montdore</strain>
    </source>
</reference>
<sequence>MSVTKLIEHVLEEVSIDGSEEFQQPGTTIKQLFVYVTEFYTKTLVPKVEINSLCGPPQNPWGPSAYGRERGEADCGSSTTSQSQPVYWGVPKMRDEFQDYVWDILRQQDDFKVGINGEGNELSLNEIVADLRNQTEGNKEEADDEERVWRVYTSEGRHWRTLTGHGPDLKREPCTEMHAKVPNAVFKCLEVIAKHREQGLIQPELTKITGQDKKSVAGRTTILKNLGLIEKVSVLAKSLNTSKLTLTKYALQRDIKRQVAQESKEVVAKRRGKKFLDSKNDAANIAWTGATIDTEKLIKAIFSELKGAKNQVLMHSDLKRKLGMDKSRFHWRCFSRILRKLESLGVIRRIRVPLKILRKYKKTQGPAEIAITEQCHARCVRLIREMERDDWRKVLTTFSKREFIMEDEDDGEAEGSEDEAAKGSNNIEDEDPVVAQQLGQVNVDEAVEEIVRDPPQWRKDKPLTTTIFDIVDSCGKDGISSMDLMYNTIGSFYYRPMDQILHRLTDYPQQSQPPQYMHLAIIRETGISGRQTHYRYFSYRWHQELVAEGVAVQPWGPAIKKKGSKQVSHGAITQVTETPLSLDEYGFPVPNASRFLKNDGSATLAESQWEGKKSERLDSLKAQFRVLRNKAGEEQLDWKNSSRKRPNDNPNSRGGRPRKYEKGKEPYLAAKRRAEARRIIAERVTGSVEPDNADPDGVNRARSPSNETEGDALAREPPQKRTRVEELLNQEDLEPPAPPKRRGRPPGVKNGEGKKRQAAKKREKRPKVIPKKSTKKSGVTREAQEPEEQDPQLDLTGAEPGRSLQENPGSLGKRKAQAAGGKTGRAKRRKETGQASLPGDDGGIIYDSIVVRPSTEISSDARIIGSAGPVLVGKALGNIDQLVNQPSKEPARVVDGVQLEIEHLDVEGNDSYGSIGGMLAISRQQVVLDLLKENNGVFPSGNELRHAYSKRYQKSNPKAGVCDRRLIRGIVQSLQCRKMAYQITFDFISSRGIFITKKLLVESRLTPDSPLVDDMVREMIAADGNLWFPPNTELHDDIQERFVQPPSWSLSKPRKFEEVEFDRVYPTSVSELKQKREARAMERAATKAAKLSVISRPRGRPRTYPVDEVFNHRAGGKFTDEQREEAANRRRAELKAEKELMKLNHKYRTEATNIDPCDPSPIVDGLPRRVWWNEFVERDLNEPRDTDPFLQQIYHIERWEKAVGSEGLRTMVEKADGMVMINLFAPPVVKGDNFVQAPVANMDNRIAAPDFSAPLPAGPKKRGPKPRPRKVRNDPAKARTVDVLMGERPAKRKRRRPGTYEKPLTRRDKAMAAIRDNQLKPSDAELLTELPPRRFQFRNQYIIPKEDEDTLLIAVIIVRTIFGGWDRKIHWDLLTKALPQHPVITLQRRWPRVRDTHKAHMKKLQAEFEDMFLEAYESGEVPPFDLDDPSSFDLLFHVNWFHYRCKITDYLGSRAEAVPQLPATREAFDAQYDLRVEPPKPWRNDYHNPLMTMGHRVNHFICHSYDLPLDDGKGKGRDEDDREVEYIKSVIKANIVTDSPDDNPKRAFEILHSCPERVVDAAFYNLSISRAISHKKRDRLRATPGPNYEFTDKFHMALKTPMDENLFAQAVAYERYLEENFAKYKAIEVSPLTNDGSMACIFAMVASRRLLLGRSGYVVDEFGLIDGYKTRAMDKKKVDFKVHIRPGPDYHRKPNPSPAPPIPRGNMDPASREPIRLWISLDGTAVAGMWLKVLTAVATTITSRPGIPNREISKVLFPCVSLVELDDILAWLAERGCIERRGEGANAGNWVREGYFLALKGLDYLPA</sequence>
<dbReference type="GO" id="GO:0042791">
    <property type="term" value="P:5S class rRNA transcription by RNA polymerase III"/>
    <property type="evidence" value="ECO:0007669"/>
    <property type="project" value="TreeGrafter"/>
</dbReference>
<evidence type="ECO:0000256" key="3">
    <source>
        <dbReference type="ARBA" id="ARBA00023125"/>
    </source>
</evidence>